<keyword evidence="1" id="KW-0472">Membrane</keyword>
<dbReference type="Proteomes" id="UP000183986">
    <property type="component" value="Unassembled WGS sequence"/>
</dbReference>
<name>A0A1M2V0W6_MARNT</name>
<accession>A0A1M2V0W6</accession>
<dbReference type="EMBL" id="MPKY01000001">
    <property type="protein sequence ID" value="OJT01216.1"/>
    <property type="molecule type" value="Genomic_DNA"/>
</dbReference>
<dbReference type="RefSeq" id="WP_072677980.1">
    <property type="nucleotide sequence ID" value="NZ_MPKY01000001.1"/>
</dbReference>
<proteinExistence type="predicted"/>
<keyword evidence="1" id="KW-1133">Transmembrane helix</keyword>
<comment type="caution">
    <text evidence="2">The sequence shown here is derived from an EMBL/GenBank/DDBJ whole genome shotgun (WGS) entry which is preliminary data.</text>
</comment>
<feature type="transmembrane region" description="Helical" evidence="1">
    <location>
        <begin position="12"/>
        <end position="35"/>
    </location>
</feature>
<organism evidence="2 3">
    <name type="scientific">Marinobacter nauticus</name>
    <name type="common">Marinobacter hydrocarbonoclasticus</name>
    <name type="synonym">Marinobacter aquaeolei</name>
    <dbReference type="NCBI Taxonomy" id="2743"/>
    <lineage>
        <taxon>Bacteria</taxon>
        <taxon>Pseudomonadati</taxon>
        <taxon>Pseudomonadota</taxon>
        <taxon>Gammaproteobacteria</taxon>
        <taxon>Pseudomonadales</taxon>
        <taxon>Marinobacteraceae</taxon>
        <taxon>Marinobacter</taxon>
    </lineage>
</organism>
<keyword evidence="1" id="KW-0812">Transmembrane</keyword>
<feature type="transmembrane region" description="Helical" evidence="1">
    <location>
        <begin position="47"/>
        <end position="72"/>
    </location>
</feature>
<dbReference type="AlphaFoldDB" id="A0A1M2V0W6"/>
<gene>
    <name evidence="2" type="ORF">BEE62_14795</name>
</gene>
<keyword evidence="3" id="KW-1185">Reference proteome</keyword>
<evidence type="ECO:0000313" key="3">
    <source>
        <dbReference type="Proteomes" id="UP000183986"/>
    </source>
</evidence>
<evidence type="ECO:0000313" key="2">
    <source>
        <dbReference type="EMBL" id="OJT01216.1"/>
    </source>
</evidence>
<reference evidence="2" key="1">
    <citation type="submission" date="2016-11" db="EMBL/GenBank/DDBJ databases">
        <title>Draft Genome Sequence of Marinobacter hydrocarbonoclasticus strain STW2, a polyaromatic aromatic hydrocarbon degrading and denitrifying bacterium from rhizosphere of Seagrass Enhalus acodoides.</title>
        <authorList>
            <person name="Ling J."/>
            <person name="Dong J."/>
        </authorList>
    </citation>
    <scope>NUCLEOTIDE SEQUENCE [LARGE SCALE GENOMIC DNA]</scope>
    <source>
        <strain evidence="2">STW2</strain>
    </source>
</reference>
<sequence>MNQSILIAATGAVLTLIICLLTYALMAGLACFAGWTTDYWYLSNWDGFSRTVLFVLCAFWVARGIWATVVTIREAEK</sequence>
<evidence type="ECO:0000256" key="1">
    <source>
        <dbReference type="SAM" id="Phobius"/>
    </source>
</evidence>
<protein>
    <submittedName>
        <fullName evidence="2">Uncharacterized protein</fullName>
    </submittedName>
</protein>